<protein>
    <submittedName>
        <fullName evidence="1">Uncharacterized protein</fullName>
    </submittedName>
</protein>
<dbReference type="EMBL" id="CP011367">
    <property type="protein sequence ID" value="AKJ96210.1"/>
    <property type="molecule type" value="Genomic_DNA"/>
</dbReference>
<dbReference type="KEGG" id="tvr:TVD_12960"/>
<dbReference type="Proteomes" id="UP000064201">
    <property type="component" value="Chromosome"/>
</dbReference>
<dbReference type="AlphaFoldDB" id="A0A0G3G4P6"/>
<accession>A0A0G3G4P6</accession>
<evidence type="ECO:0000313" key="2">
    <source>
        <dbReference type="Proteomes" id="UP000064201"/>
    </source>
</evidence>
<gene>
    <name evidence="1" type="ORF">TVD_12960</name>
</gene>
<dbReference type="RefSeq" id="WP_047251781.1">
    <property type="nucleotide sequence ID" value="NZ_CP011367.1"/>
</dbReference>
<organism evidence="1 2">
    <name type="scientific">Thioalkalivibrio versutus</name>
    <dbReference type="NCBI Taxonomy" id="106634"/>
    <lineage>
        <taxon>Bacteria</taxon>
        <taxon>Pseudomonadati</taxon>
        <taxon>Pseudomonadota</taxon>
        <taxon>Gammaproteobacteria</taxon>
        <taxon>Chromatiales</taxon>
        <taxon>Ectothiorhodospiraceae</taxon>
        <taxon>Thioalkalivibrio</taxon>
    </lineage>
</organism>
<evidence type="ECO:0000313" key="1">
    <source>
        <dbReference type="EMBL" id="AKJ96210.1"/>
    </source>
</evidence>
<sequence>MKTKMMLATAGIGLLLTGCSGGPSTGDVEQALQAATDQMAQEMAQMGMPAEDVSFDVHSRNCAEVDGGRAYDCTIEATLSDGRGNTEEIADEIRMVEGSNGWRVTR</sequence>
<dbReference type="PROSITE" id="PS51257">
    <property type="entry name" value="PROKAR_LIPOPROTEIN"/>
    <property type="match status" value="1"/>
</dbReference>
<dbReference type="STRING" id="106634.TVD_12960"/>
<name>A0A0G3G4P6_9GAMM</name>
<proteinExistence type="predicted"/>
<keyword evidence="2" id="KW-1185">Reference proteome</keyword>
<dbReference type="PATRIC" id="fig|106634.4.peg.2643"/>
<reference evidence="1 2" key="1">
    <citation type="submission" date="2015-04" db="EMBL/GenBank/DDBJ databases">
        <title>Complete Sequence for the Genome of the Thioalkalivibrio versutus D301.</title>
        <authorList>
            <person name="Mu T."/>
            <person name="Zhou J."/>
            <person name="Xu X."/>
        </authorList>
    </citation>
    <scope>NUCLEOTIDE SEQUENCE [LARGE SCALE GENOMIC DNA]</scope>
    <source>
        <strain evidence="1 2">D301</strain>
    </source>
</reference>